<dbReference type="AlphaFoldDB" id="A0A563D8Q0"/>
<dbReference type="EMBL" id="SELH01000025">
    <property type="protein sequence ID" value="TWP26575.1"/>
    <property type="molecule type" value="Genomic_DNA"/>
</dbReference>
<keyword evidence="1" id="KW-0812">Transmembrane</keyword>
<feature type="transmembrane region" description="Helical" evidence="1">
    <location>
        <begin position="235"/>
        <end position="252"/>
    </location>
</feature>
<protein>
    <submittedName>
        <fullName evidence="2">Uncharacterized protein</fullName>
    </submittedName>
</protein>
<keyword evidence="1" id="KW-0472">Membrane</keyword>
<reference evidence="2 3" key="1">
    <citation type="submission" date="2019-02" db="EMBL/GenBank/DDBJ databases">
        <title>Apibacter muscae sp. nov.: a novel member of the house fly microbiota.</title>
        <authorList>
            <person name="Park R."/>
        </authorList>
    </citation>
    <scope>NUCLEOTIDE SEQUENCE [LARGE SCALE GENOMIC DNA]</scope>
    <source>
        <strain evidence="2 3">AL1</strain>
    </source>
</reference>
<accession>A0A563D8Q0</accession>
<gene>
    <name evidence="2" type="ORF">ETU09_08415</name>
</gene>
<feature type="transmembrane region" description="Helical" evidence="1">
    <location>
        <begin position="339"/>
        <end position="367"/>
    </location>
</feature>
<dbReference type="Proteomes" id="UP000319499">
    <property type="component" value="Unassembled WGS sequence"/>
</dbReference>
<dbReference type="RefSeq" id="WP_146293088.1">
    <property type="nucleotide sequence ID" value="NZ_SELH01000025.1"/>
</dbReference>
<feature type="transmembrane region" description="Helical" evidence="1">
    <location>
        <begin position="100"/>
        <end position="120"/>
    </location>
</feature>
<name>A0A563D8Q0_9FLAO</name>
<dbReference type="OrthoDB" id="2827525at2"/>
<proteinExistence type="predicted"/>
<keyword evidence="3" id="KW-1185">Reference proteome</keyword>
<feature type="transmembrane region" description="Helical" evidence="1">
    <location>
        <begin position="76"/>
        <end position="94"/>
    </location>
</feature>
<keyword evidence="1" id="KW-1133">Transmembrane helix</keyword>
<feature type="transmembrane region" description="Helical" evidence="1">
    <location>
        <begin position="132"/>
        <end position="156"/>
    </location>
</feature>
<evidence type="ECO:0000313" key="3">
    <source>
        <dbReference type="Proteomes" id="UP000319499"/>
    </source>
</evidence>
<feature type="transmembrane region" description="Helical" evidence="1">
    <location>
        <begin position="273"/>
        <end position="294"/>
    </location>
</feature>
<evidence type="ECO:0000256" key="1">
    <source>
        <dbReference type="SAM" id="Phobius"/>
    </source>
</evidence>
<feature type="transmembrane region" description="Helical" evidence="1">
    <location>
        <begin position="7"/>
        <end position="26"/>
    </location>
</feature>
<feature type="transmembrane region" description="Helical" evidence="1">
    <location>
        <begin position="162"/>
        <end position="185"/>
    </location>
</feature>
<evidence type="ECO:0000313" key="2">
    <source>
        <dbReference type="EMBL" id="TWP26575.1"/>
    </source>
</evidence>
<comment type="caution">
    <text evidence="2">The sequence shown here is derived from an EMBL/GenBank/DDBJ whole genome shotgun (WGS) entry which is preliminary data.</text>
</comment>
<sequence>MNKSWVLLNLSNLLIVSFLGIILRFFQLFHTKYLYGNYLHTHSHVAILGWMFLSFFIAIYYFFIPKNNGNLKKFKTLYIISQISVWGMLLSFPFQGYESISIAFSTIHILCAYAFVWLIWKNINLKEYDQKFLKTSLIFMVISTLGIWGLGGVISIVGKNSFLYHLAIQFFLHFQIQGWFLFALWACLFKLIKNKLSIYPNYSKAFFNLNLIAVIFSFSLPILKYQENQIPYLNIFLHLSSILNFIALLIYLKHIHPKIKTIINSEPAYCSMAYHTFLLSYILKIIVPIFLLISNSINEIIIINNFYIGFIHLTVLGVYSFFIFFLMSLNIEKRNLNKFTLGLGLVIIAFIITELLLMIQGFFIYFNLGSLKFYYPLIISSSILFPIGIVLILLNFLPQRINKFK</sequence>
<organism evidence="2 3">
    <name type="scientific">Apibacter muscae</name>
    <dbReference type="NCBI Taxonomy" id="2509004"/>
    <lineage>
        <taxon>Bacteria</taxon>
        <taxon>Pseudomonadati</taxon>
        <taxon>Bacteroidota</taxon>
        <taxon>Flavobacteriia</taxon>
        <taxon>Flavobacteriales</taxon>
        <taxon>Weeksellaceae</taxon>
        <taxon>Apibacter</taxon>
    </lineage>
</organism>
<feature type="transmembrane region" description="Helical" evidence="1">
    <location>
        <begin position="46"/>
        <end position="64"/>
    </location>
</feature>
<feature type="transmembrane region" description="Helical" evidence="1">
    <location>
        <begin position="205"/>
        <end position="223"/>
    </location>
</feature>
<feature type="transmembrane region" description="Helical" evidence="1">
    <location>
        <begin position="373"/>
        <end position="397"/>
    </location>
</feature>
<feature type="transmembrane region" description="Helical" evidence="1">
    <location>
        <begin position="306"/>
        <end position="327"/>
    </location>
</feature>